<dbReference type="Pfam" id="PF13561">
    <property type="entry name" value="adh_short_C2"/>
    <property type="match status" value="1"/>
</dbReference>
<dbReference type="RefSeq" id="WP_012110424.1">
    <property type="nucleotide sequence ID" value="NC_009719.1"/>
</dbReference>
<dbReference type="InterPro" id="IPR050259">
    <property type="entry name" value="SDR"/>
</dbReference>
<dbReference type="EMBL" id="CP000774">
    <property type="protein sequence ID" value="ABS63138.1"/>
    <property type="molecule type" value="Genomic_DNA"/>
</dbReference>
<dbReference type="PANTHER" id="PTHR42879">
    <property type="entry name" value="3-OXOACYL-(ACYL-CARRIER-PROTEIN) REDUCTASE"/>
    <property type="match status" value="1"/>
</dbReference>
<evidence type="ECO:0000313" key="3">
    <source>
        <dbReference type="Proteomes" id="UP000006377"/>
    </source>
</evidence>
<protein>
    <submittedName>
        <fullName evidence="2">Short-chain dehydrogenase/reductase SDR</fullName>
    </submittedName>
</protein>
<accession>A7HTA5</accession>
<dbReference type="OrthoDB" id="9804774at2"/>
<dbReference type="InterPro" id="IPR002347">
    <property type="entry name" value="SDR_fam"/>
</dbReference>
<dbReference type="eggNOG" id="COG1028">
    <property type="taxonomic scope" value="Bacteria"/>
</dbReference>
<dbReference type="STRING" id="402881.Plav_1519"/>
<evidence type="ECO:0000256" key="1">
    <source>
        <dbReference type="ARBA" id="ARBA00006484"/>
    </source>
</evidence>
<dbReference type="PROSITE" id="PS00061">
    <property type="entry name" value="ADH_SHORT"/>
    <property type="match status" value="1"/>
</dbReference>
<dbReference type="HOGENOM" id="CLU_010194_1_0_5"/>
<dbReference type="AlphaFoldDB" id="A7HTA5"/>
<dbReference type="PANTHER" id="PTHR42879:SF2">
    <property type="entry name" value="3-OXOACYL-[ACYL-CARRIER-PROTEIN] REDUCTASE FABG"/>
    <property type="match status" value="1"/>
</dbReference>
<dbReference type="KEGG" id="pla:Plav_1519"/>
<keyword evidence="3" id="KW-1185">Reference proteome</keyword>
<dbReference type="PRINTS" id="PR00080">
    <property type="entry name" value="SDRFAMILY"/>
</dbReference>
<dbReference type="InterPro" id="IPR036291">
    <property type="entry name" value="NAD(P)-bd_dom_sf"/>
</dbReference>
<gene>
    <name evidence="2" type="ordered locus">Plav_1519</name>
</gene>
<dbReference type="SUPFAM" id="SSF51735">
    <property type="entry name" value="NAD(P)-binding Rossmann-fold domains"/>
    <property type="match status" value="1"/>
</dbReference>
<dbReference type="InterPro" id="IPR020904">
    <property type="entry name" value="Sc_DH/Rdtase_CS"/>
</dbReference>
<proteinExistence type="inferred from homology"/>
<dbReference type="PRINTS" id="PR00081">
    <property type="entry name" value="GDHRDH"/>
</dbReference>
<sequence>MEPIRKLSRSIAGKVALVTGAASGMGRATAHIFAGEGAKVAVLDLKHDRVDAVVAEIKAEGGEAHGWALDVADAEGIVRVVKEVEAHFGGLDILVNNAGLSTFRGISEPDYEDVWTLALDVMLTAHMRFVRAALPSLKKSGEGRIVNIASTEGFGATPGNSTYVAAKHGVIGLTRALAVELGREGVTVNCICPGPIRTGITSEIPDEHKEIFAKRRVPLRRYGFPEEVAHMTLSLVLPAASYLNGVAIPVDGGMLVKNA</sequence>
<comment type="similarity">
    <text evidence="1">Belongs to the short-chain dehydrogenases/reductases (SDR) family.</text>
</comment>
<dbReference type="FunFam" id="3.40.50.720:FF:000084">
    <property type="entry name" value="Short-chain dehydrogenase reductase"/>
    <property type="match status" value="1"/>
</dbReference>
<evidence type="ECO:0000313" key="2">
    <source>
        <dbReference type="EMBL" id="ABS63138.1"/>
    </source>
</evidence>
<reference evidence="2 3" key="1">
    <citation type="journal article" date="2011" name="Stand. Genomic Sci.">
        <title>Complete genome sequence of Parvibaculum lavamentivorans type strain (DS-1(T)).</title>
        <authorList>
            <person name="Schleheck D."/>
            <person name="Weiss M."/>
            <person name="Pitluck S."/>
            <person name="Bruce D."/>
            <person name="Land M.L."/>
            <person name="Han S."/>
            <person name="Saunders E."/>
            <person name="Tapia R."/>
            <person name="Detter C."/>
            <person name="Brettin T."/>
            <person name="Han J."/>
            <person name="Woyke T."/>
            <person name="Goodwin L."/>
            <person name="Pennacchio L."/>
            <person name="Nolan M."/>
            <person name="Cook A.M."/>
            <person name="Kjelleberg S."/>
            <person name="Thomas T."/>
        </authorList>
    </citation>
    <scope>NUCLEOTIDE SEQUENCE [LARGE SCALE GENOMIC DNA]</scope>
    <source>
        <strain evidence="3">DS-1 / DSM 13023 / NCIMB 13966</strain>
    </source>
</reference>
<name>A7HTA5_PARL1</name>
<dbReference type="CDD" id="cd05233">
    <property type="entry name" value="SDR_c"/>
    <property type="match status" value="1"/>
</dbReference>
<dbReference type="GO" id="GO:0032787">
    <property type="term" value="P:monocarboxylic acid metabolic process"/>
    <property type="evidence" value="ECO:0007669"/>
    <property type="project" value="UniProtKB-ARBA"/>
</dbReference>
<dbReference type="Proteomes" id="UP000006377">
    <property type="component" value="Chromosome"/>
</dbReference>
<dbReference type="Gene3D" id="3.40.50.720">
    <property type="entry name" value="NAD(P)-binding Rossmann-like Domain"/>
    <property type="match status" value="1"/>
</dbReference>
<organism evidence="2 3">
    <name type="scientific">Parvibaculum lavamentivorans (strain DS-1 / DSM 13023 / NCIMB 13966)</name>
    <dbReference type="NCBI Taxonomy" id="402881"/>
    <lineage>
        <taxon>Bacteria</taxon>
        <taxon>Pseudomonadati</taxon>
        <taxon>Pseudomonadota</taxon>
        <taxon>Alphaproteobacteria</taxon>
        <taxon>Hyphomicrobiales</taxon>
        <taxon>Parvibaculaceae</taxon>
        <taxon>Parvibaculum</taxon>
    </lineage>
</organism>